<organism evidence="2">
    <name type="scientific">Camponotus floridanus</name>
    <name type="common">Florida carpenter ant</name>
    <dbReference type="NCBI Taxonomy" id="104421"/>
    <lineage>
        <taxon>Eukaryota</taxon>
        <taxon>Metazoa</taxon>
        <taxon>Ecdysozoa</taxon>
        <taxon>Arthropoda</taxon>
        <taxon>Hexapoda</taxon>
        <taxon>Insecta</taxon>
        <taxon>Pterygota</taxon>
        <taxon>Neoptera</taxon>
        <taxon>Endopterygota</taxon>
        <taxon>Hymenoptera</taxon>
        <taxon>Apocrita</taxon>
        <taxon>Aculeata</taxon>
        <taxon>Formicoidea</taxon>
        <taxon>Formicidae</taxon>
        <taxon>Formicinae</taxon>
        <taxon>Camponotus</taxon>
    </lineage>
</organism>
<gene>
    <name evidence="1" type="ORF">EAG_14833</name>
</gene>
<keyword evidence="2" id="KW-1185">Reference proteome</keyword>
<dbReference type="Proteomes" id="UP000000311">
    <property type="component" value="Unassembled WGS sequence"/>
</dbReference>
<proteinExistence type="predicted"/>
<evidence type="ECO:0000313" key="2">
    <source>
        <dbReference type="Proteomes" id="UP000000311"/>
    </source>
</evidence>
<dbReference type="AlphaFoldDB" id="E2ABR7"/>
<reference evidence="1 2" key="1">
    <citation type="journal article" date="2010" name="Science">
        <title>Genomic comparison of the ants Camponotus floridanus and Harpegnathos saltator.</title>
        <authorList>
            <person name="Bonasio R."/>
            <person name="Zhang G."/>
            <person name="Ye C."/>
            <person name="Mutti N.S."/>
            <person name="Fang X."/>
            <person name="Qin N."/>
            <person name="Donahue G."/>
            <person name="Yang P."/>
            <person name="Li Q."/>
            <person name="Li C."/>
            <person name="Zhang P."/>
            <person name="Huang Z."/>
            <person name="Berger S.L."/>
            <person name="Reinberg D."/>
            <person name="Wang J."/>
            <person name="Liebig J."/>
        </authorList>
    </citation>
    <scope>NUCLEOTIDE SEQUENCE [LARGE SCALE GENOMIC DNA]</scope>
    <source>
        <strain evidence="2">C129</strain>
    </source>
</reference>
<name>E2ABR7_CAMFO</name>
<dbReference type="InParanoid" id="E2ABR7"/>
<dbReference type="EMBL" id="GL438346">
    <property type="protein sequence ID" value="EFN69118.1"/>
    <property type="molecule type" value="Genomic_DNA"/>
</dbReference>
<protein>
    <submittedName>
        <fullName evidence="1">Uncharacterized protein</fullName>
    </submittedName>
</protein>
<sequence>MPRFLFIPQIINPRRHKNGMASRSGKTVRINYWNEYHKNFCEIHSNSLFSKLTRRSLTLGVIYFVELWQILHFIGDIFLYNVNDTIPFPTPCLSNANILLLICAVPEVKCRASWLQLLSGSGTFLSKGGGTHNVPNPRMYFTRQNELTYEYLLWCINFVFGAQQYYT</sequence>
<evidence type="ECO:0000313" key="1">
    <source>
        <dbReference type="EMBL" id="EFN69118.1"/>
    </source>
</evidence>
<accession>E2ABR7</accession>